<reference evidence="7 8" key="1">
    <citation type="journal article" date="2019" name="Int. J. Syst. Evol. Microbiol.">
        <title>The Global Catalogue of Microorganisms (GCM) 10K type strain sequencing project: providing services to taxonomists for standard genome sequencing and annotation.</title>
        <authorList>
            <consortium name="The Broad Institute Genomics Platform"/>
            <consortium name="The Broad Institute Genome Sequencing Center for Infectious Disease"/>
            <person name="Wu L."/>
            <person name="Ma J."/>
        </authorList>
    </citation>
    <scope>NUCLEOTIDE SEQUENCE [LARGE SCALE GENOMIC DNA]</scope>
    <source>
        <strain evidence="7 8">CGMCC 1.12121</strain>
    </source>
</reference>
<accession>A0ABD6CSP4</accession>
<evidence type="ECO:0000256" key="3">
    <source>
        <dbReference type="ARBA" id="ARBA00023172"/>
    </source>
</evidence>
<name>A0ABD6CSP4_9EURY</name>
<dbReference type="EMBL" id="JBHUDK010000016">
    <property type="protein sequence ID" value="MFD1600632.1"/>
    <property type="molecule type" value="Genomic_DNA"/>
</dbReference>
<dbReference type="PROSITE" id="PS51900">
    <property type="entry name" value="CB"/>
    <property type="match status" value="1"/>
</dbReference>
<keyword evidence="8" id="KW-1185">Reference proteome</keyword>
<keyword evidence="3" id="KW-0233">DNA recombination</keyword>
<evidence type="ECO:0000313" key="8">
    <source>
        <dbReference type="Proteomes" id="UP001597085"/>
    </source>
</evidence>
<feature type="region of interest" description="Disordered" evidence="5">
    <location>
        <begin position="392"/>
        <end position="418"/>
    </location>
</feature>
<comment type="caution">
    <text evidence="7">The sequence shown here is derived from an EMBL/GenBank/DDBJ whole genome shotgun (WGS) entry which is preliminary data.</text>
</comment>
<dbReference type="Gene3D" id="1.10.443.10">
    <property type="entry name" value="Intergrase catalytic core"/>
    <property type="match status" value="1"/>
</dbReference>
<evidence type="ECO:0000256" key="4">
    <source>
        <dbReference type="PROSITE-ProRule" id="PRU01248"/>
    </source>
</evidence>
<evidence type="ECO:0000259" key="6">
    <source>
        <dbReference type="PROSITE" id="PS51900"/>
    </source>
</evidence>
<dbReference type="InterPro" id="IPR050090">
    <property type="entry name" value="Tyrosine_recombinase_XerCD"/>
</dbReference>
<evidence type="ECO:0000256" key="5">
    <source>
        <dbReference type="SAM" id="MobiDB-lite"/>
    </source>
</evidence>
<organism evidence="7 8">
    <name type="scientific">Halobellus rarus</name>
    <dbReference type="NCBI Taxonomy" id="1126237"/>
    <lineage>
        <taxon>Archaea</taxon>
        <taxon>Methanobacteriati</taxon>
        <taxon>Methanobacteriota</taxon>
        <taxon>Stenosarchaea group</taxon>
        <taxon>Halobacteria</taxon>
        <taxon>Halobacteriales</taxon>
        <taxon>Haloferacaceae</taxon>
        <taxon>Halobellus</taxon>
    </lineage>
</organism>
<dbReference type="Pfam" id="PF13102">
    <property type="entry name" value="Phage_int_SAM_5"/>
    <property type="match status" value="1"/>
</dbReference>
<dbReference type="InterPro" id="IPR025269">
    <property type="entry name" value="SAM-like_dom"/>
</dbReference>
<sequence length="418" mass="46496">MSSDEKHSHSGDERGAAIPLVDVLEDYLSDKGKGRNGESGQYRRHAEREVNRLIEFLAEDRSSSSVTFEELSVGDLREYARYLARQGWTEGTVQNYYAHVSGFCGWAAREGYLSGNIAQRRRAKEPLPEDTGRKSGEQQAWSAEHRARLLEYVNKQAHDAIDAVAEDRQAAIKASRDRALVYVLCFTGVRGAEVLADGNDERRGRDGLQWSDVSFEDNNIQVLGKTGKWDDRPLPDPAVPPLERLKRVTDIPSEEWPVFPTLDYPTLVETFAQTLTARGYDPAEVESIRTEKVNDGGASPLELLADYGIEPPALTTHGAREVLKRLTADAGIDLDDKHGYLAPHGARRGVGEVLVRAYGHAEAARYLDNSEEIVREHYSHIEAGELAERAEAAFAEHDQELRGQHDAGDESNSHPVDE</sequence>
<evidence type="ECO:0000313" key="7">
    <source>
        <dbReference type="EMBL" id="MFD1600632.1"/>
    </source>
</evidence>
<keyword evidence="1" id="KW-0229">DNA integration</keyword>
<proteinExistence type="predicted"/>
<keyword evidence="2 4" id="KW-0238">DNA-binding</keyword>
<protein>
    <submittedName>
        <fullName evidence="7">Tyrosine-type recombinase/integrase</fullName>
    </submittedName>
</protein>
<dbReference type="AlphaFoldDB" id="A0ABD6CSP4"/>
<evidence type="ECO:0000256" key="1">
    <source>
        <dbReference type="ARBA" id="ARBA00022908"/>
    </source>
</evidence>
<gene>
    <name evidence="7" type="ORF">ACFSBX_16965</name>
</gene>
<dbReference type="PANTHER" id="PTHR30349">
    <property type="entry name" value="PHAGE INTEGRASE-RELATED"/>
    <property type="match status" value="1"/>
</dbReference>
<dbReference type="InterPro" id="IPR011010">
    <property type="entry name" value="DNA_brk_join_enz"/>
</dbReference>
<dbReference type="Gene3D" id="1.10.150.130">
    <property type="match status" value="1"/>
</dbReference>
<dbReference type="InterPro" id="IPR013762">
    <property type="entry name" value="Integrase-like_cat_sf"/>
</dbReference>
<evidence type="ECO:0000256" key="2">
    <source>
        <dbReference type="ARBA" id="ARBA00023125"/>
    </source>
</evidence>
<dbReference type="GO" id="GO:0006310">
    <property type="term" value="P:DNA recombination"/>
    <property type="evidence" value="ECO:0007669"/>
    <property type="project" value="UniProtKB-KW"/>
</dbReference>
<dbReference type="InterPro" id="IPR010998">
    <property type="entry name" value="Integrase_recombinase_N"/>
</dbReference>
<dbReference type="InterPro" id="IPR044068">
    <property type="entry name" value="CB"/>
</dbReference>
<dbReference type="Proteomes" id="UP001597085">
    <property type="component" value="Unassembled WGS sequence"/>
</dbReference>
<feature type="domain" description="Core-binding (CB)" evidence="6">
    <location>
        <begin position="18"/>
        <end position="108"/>
    </location>
</feature>
<dbReference type="RefSeq" id="WP_390278322.1">
    <property type="nucleotide sequence ID" value="NZ_JBHUDK010000016.1"/>
</dbReference>
<dbReference type="GO" id="GO:0015074">
    <property type="term" value="P:DNA integration"/>
    <property type="evidence" value="ECO:0007669"/>
    <property type="project" value="UniProtKB-KW"/>
</dbReference>
<dbReference type="SUPFAM" id="SSF56349">
    <property type="entry name" value="DNA breaking-rejoining enzymes"/>
    <property type="match status" value="1"/>
</dbReference>
<dbReference type="PANTHER" id="PTHR30349:SF41">
    <property type="entry name" value="INTEGRASE_RECOMBINASE PROTEIN MJ0367-RELATED"/>
    <property type="match status" value="1"/>
</dbReference>
<dbReference type="GO" id="GO:0003677">
    <property type="term" value="F:DNA binding"/>
    <property type="evidence" value="ECO:0007669"/>
    <property type="project" value="UniProtKB-UniRule"/>
</dbReference>